<dbReference type="PANTHER" id="PTHR21666:SF270">
    <property type="entry name" value="MUREIN HYDROLASE ACTIVATOR ENVC"/>
    <property type="match status" value="1"/>
</dbReference>
<dbReference type="PANTHER" id="PTHR21666">
    <property type="entry name" value="PEPTIDASE-RELATED"/>
    <property type="match status" value="1"/>
</dbReference>
<accession>A0A382KXS0</accession>
<dbReference type="Pfam" id="PF01551">
    <property type="entry name" value="Peptidase_M23"/>
    <property type="match status" value="1"/>
</dbReference>
<dbReference type="InterPro" id="IPR050570">
    <property type="entry name" value="Cell_wall_metabolism_enzyme"/>
</dbReference>
<dbReference type="CDD" id="cd12797">
    <property type="entry name" value="M23_peptidase"/>
    <property type="match status" value="1"/>
</dbReference>
<name>A0A382KXS0_9ZZZZ</name>
<keyword evidence="1" id="KW-0812">Transmembrane</keyword>
<feature type="domain" description="M23ase beta-sheet core" evidence="2">
    <location>
        <begin position="120"/>
        <end position="214"/>
    </location>
</feature>
<dbReference type="GO" id="GO:0004222">
    <property type="term" value="F:metalloendopeptidase activity"/>
    <property type="evidence" value="ECO:0007669"/>
    <property type="project" value="TreeGrafter"/>
</dbReference>
<protein>
    <recommendedName>
        <fullName evidence="2">M23ase beta-sheet core domain-containing protein</fullName>
    </recommendedName>
</protein>
<evidence type="ECO:0000259" key="2">
    <source>
        <dbReference type="Pfam" id="PF01551"/>
    </source>
</evidence>
<evidence type="ECO:0000256" key="1">
    <source>
        <dbReference type="SAM" id="Phobius"/>
    </source>
</evidence>
<sequence length="229" mass="26062">MNNKYSIAIFNNLKHKTYAINISKSALLVLLTTIIIFMIYSINIIYLFHNKTANTEIQKLNVLEPKLNTFIAHLIENQIVNDTILKEFNLLDHHVEYTNLVPVAMPVIGFVSKGIETKKLHNGIDIACTFNAKVHATQKGLIVFSDELKILGKTIIIAHPNQFFSLYAHLNKSIVSAQTYVDKNQIIGFAGESGDSDGPHLHFEIWKNHNIIDPRNLIEEYRIKDVSIR</sequence>
<feature type="transmembrane region" description="Helical" evidence="1">
    <location>
        <begin position="26"/>
        <end position="48"/>
    </location>
</feature>
<reference evidence="3" key="1">
    <citation type="submission" date="2018-05" db="EMBL/GenBank/DDBJ databases">
        <authorList>
            <person name="Lanie J.A."/>
            <person name="Ng W.-L."/>
            <person name="Kazmierczak K.M."/>
            <person name="Andrzejewski T.M."/>
            <person name="Davidsen T.M."/>
            <person name="Wayne K.J."/>
            <person name="Tettelin H."/>
            <person name="Glass J.I."/>
            <person name="Rusch D."/>
            <person name="Podicherti R."/>
            <person name="Tsui H.-C.T."/>
            <person name="Winkler M.E."/>
        </authorList>
    </citation>
    <scope>NUCLEOTIDE SEQUENCE</scope>
</reference>
<organism evidence="3">
    <name type="scientific">marine metagenome</name>
    <dbReference type="NCBI Taxonomy" id="408172"/>
    <lineage>
        <taxon>unclassified sequences</taxon>
        <taxon>metagenomes</taxon>
        <taxon>ecological metagenomes</taxon>
    </lineage>
</organism>
<dbReference type="Gene3D" id="2.70.70.10">
    <property type="entry name" value="Glucose Permease (Domain IIA)"/>
    <property type="match status" value="1"/>
</dbReference>
<evidence type="ECO:0000313" key="3">
    <source>
        <dbReference type="EMBL" id="SVC29428.1"/>
    </source>
</evidence>
<dbReference type="AlphaFoldDB" id="A0A382KXS0"/>
<dbReference type="InterPro" id="IPR016047">
    <property type="entry name" value="M23ase_b-sheet_dom"/>
</dbReference>
<proteinExistence type="predicted"/>
<keyword evidence="1" id="KW-1133">Transmembrane helix</keyword>
<gene>
    <name evidence="3" type="ORF">METZ01_LOCUS282282</name>
</gene>
<dbReference type="EMBL" id="UINC01083585">
    <property type="protein sequence ID" value="SVC29428.1"/>
    <property type="molecule type" value="Genomic_DNA"/>
</dbReference>
<dbReference type="InterPro" id="IPR011055">
    <property type="entry name" value="Dup_hybrid_motif"/>
</dbReference>
<dbReference type="SUPFAM" id="SSF51261">
    <property type="entry name" value="Duplicated hybrid motif"/>
    <property type="match status" value="1"/>
</dbReference>
<keyword evidence="1" id="KW-0472">Membrane</keyword>